<reference evidence="2" key="3">
    <citation type="journal article" date="2018" name="Mol. Plant Microbe Interact.">
        <title>Genome sequence resources for the wheat stripe rust pathogen (Puccinia striiformis f. sp. tritici) and the barley stripe rust pathogen (Puccinia striiformis f. sp. hordei).</title>
        <authorList>
            <person name="Xia C."/>
            <person name="Wang M."/>
            <person name="Yin C."/>
            <person name="Cornejo O.E."/>
            <person name="Hulbert S.H."/>
            <person name="Chen X."/>
        </authorList>
    </citation>
    <scope>NUCLEOTIDE SEQUENCE [LARGE SCALE GENOMIC DNA]</scope>
    <source>
        <strain evidence="2">93TX-2</strain>
    </source>
</reference>
<feature type="non-terminal residue" evidence="1">
    <location>
        <position position="1"/>
    </location>
</feature>
<keyword evidence="2" id="KW-1185">Reference proteome</keyword>
<reference evidence="2" key="2">
    <citation type="journal article" date="2018" name="BMC Genomics">
        <title>Genomic insights into host adaptation between the wheat stripe rust pathogen (Puccinia striiformis f. sp. tritici) and the barley stripe rust pathogen (Puccinia striiformis f. sp. hordei).</title>
        <authorList>
            <person name="Xia C."/>
            <person name="Wang M."/>
            <person name="Yin C."/>
            <person name="Cornejo O.E."/>
            <person name="Hulbert S.H."/>
            <person name="Chen X."/>
        </authorList>
    </citation>
    <scope>NUCLEOTIDE SEQUENCE [LARGE SCALE GENOMIC DNA]</scope>
    <source>
        <strain evidence="2">93TX-2</strain>
    </source>
</reference>
<dbReference type="EMBL" id="PKSM01000067">
    <property type="protein sequence ID" value="POW18360.1"/>
    <property type="molecule type" value="Genomic_DNA"/>
</dbReference>
<protein>
    <submittedName>
        <fullName evidence="1">Uncharacterized protein</fullName>
    </submittedName>
</protein>
<organism evidence="1 2">
    <name type="scientific">Puccinia striiformis</name>
    <dbReference type="NCBI Taxonomy" id="27350"/>
    <lineage>
        <taxon>Eukaryota</taxon>
        <taxon>Fungi</taxon>
        <taxon>Dikarya</taxon>
        <taxon>Basidiomycota</taxon>
        <taxon>Pucciniomycotina</taxon>
        <taxon>Pucciniomycetes</taxon>
        <taxon>Pucciniales</taxon>
        <taxon>Pucciniaceae</taxon>
        <taxon>Puccinia</taxon>
    </lineage>
</organism>
<accession>A0A2S4W9B6</accession>
<dbReference type="VEuPathDB" id="FungiDB:PSHT_05898"/>
<comment type="caution">
    <text evidence="1">The sequence shown here is derived from an EMBL/GenBank/DDBJ whole genome shotgun (WGS) entry which is preliminary data.</text>
</comment>
<dbReference type="AlphaFoldDB" id="A0A2S4W9B6"/>
<feature type="non-terminal residue" evidence="1">
    <location>
        <position position="67"/>
    </location>
</feature>
<evidence type="ECO:0000313" key="2">
    <source>
        <dbReference type="Proteomes" id="UP000238274"/>
    </source>
</evidence>
<gene>
    <name evidence="1" type="ORF">PSHT_05898</name>
</gene>
<evidence type="ECO:0000313" key="1">
    <source>
        <dbReference type="EMBL" id="POW18360.1"/>
    </source>
</evidence>
<proteinExistence type="predicted"/>
<sequence>LWLRRKFNQAVKHHQETFSLLTQSSLTGAKLHNKVLQKAMAASKAVSCGAHQQQDGLKNQAGGNLQP</sequence>
<name>A0A2S4W9B6_9BASI</name>
<dbReference type="Proteomes" id="UP000238274">
    <property type="component" value="Unassembled WGS sequence"/>
</dbReference>
<reference evidence="1 2" key="1">
    <citation type="submission" date="2017-12" db="EMBL/GenBank/DDBJ databases">
        <title>Gene loss provides genomic basis for host adaptation in cereal stripe rust fungi.</title>
        <authorList>
            <person name="Xia C."/>
        </authorList>
    </citation>
    <scope>NUCLEOTIDE SEQUENCE [LARGE SCALE GENOMIC DNA]</scope>
    <source>
        <strain evidence="1 2">93TX-2</strain>
    </source>
</reference>